<dbReference type="CDD" id="cd22674">
    <property type="entry name" value="FHA_PPP1R8"/>
    <property type="match status" value="1"/>
</dbReference>
<dbReference type="Proteomes" id="UP000183832">
    <property type="component" value="Unassembled WGS sequence"/>
</dbReference>
<dbReference type="Gene3D" id="6.10.250.1290">
    <property type="match status" value="1"/>
</dbReference>
<evidence type="ECO:0000256" key="14">
    <source>
        <dbReference type="SAM" id="MobiDB-lite"/>
    </source>
</evidence>
<keyword evidence="11" id="KW-0539">Nucleus</keyword>
<keyword evidence="9" id="KW-0804">Transcription</keyword>
<evidence type="ECO:0000256" key="7">
    <source>
        <dbReference type="ARBA" id="ARBA00023015"/>
    </source>
</evidence>
<feature type="domain" description="FHA" evidence="15">
    <location>
        <begin position="40"/>
        <end position="92"/>
    </location>
</feature>
<evidence type="ECO:0000313" key="17">
    <source>
        <dbReference type="Proteomes" id="UP000183832"/>
    </source>
</evidence>
<accession>A0A1J1HUT8</accession>
<evidence type="ECO:0000256" key="3">
    <source>
        <dbReference type="ARBA" id="ARBA00022553"/>
    </source>
</evidence>
<dbReference type="OrthoDB" id="4096268at2759"/>
<dbReference type="Gene3D" id="2.60.200.20">
    <property type="match status" value="1"/>
</dbReference>
<keyword evidence="2" id="KW-0678">Repressor</keyword>
<keyword evidence="10" id="KW-0508">mRNA splicing</keyword>
<keyword evidence="8" id="KW-0238">DNA-binding</keyword>
<keyword evidence="7" id="KW-0805">Transcription regulation</keyword>
<dbReference type="Pfam" id="PF00498">
    <property type="entry name" value="FHA"/>
    <property type="match status" value="1"/>
</dbReference>
<organism evidence="16 17">
    <name type="scientific">Clunio marinus</name>
    <dbReference type="NCBI Taxonomy" id="568069"/>
    <lineage>
        <taxon>Eukaryota</taxon>
        <taxon>Metazoa</taxon>
        <taxon>Ecdysozoa</taxon>
        <taxon>Arthropoda</taxon>
        <taxon>Hexapoda</taxon>
        <taxon>Insecta</taxon>
        <taxon>Pterygota</taxon>
        <taxon>Neoptera</taxon>
        <taxon>Endopterygota</taxon>
        <taxon>Diptera</taxon>
        <taxon>Nematocera</taxon>
        <taxon>Chironomoidea</taxon>
        <taxon>Chironomidae</taxon>
        <taxon>Clunio</taxon>
    </lineage>
</organism>
<evidence type="ECO:0000256" key="13">
    <source>
        <dbReference type="ARBA" id="ARBA00077703"/>
    </source>
</evidence>
<protein>
    <recommendedName>
        <fullName evidence="12">Nuclear inhibitor of protein phosphatase 1</fullName>
    </recommendedName>
    <alternativeName>
        <fullName evidence="13">Protein phosphatase 1 regulatory inhibitor subunit 8</fullName>
    </alternativeName>
</protein>
<evidence type="ECO:0000256" key="4">
    <source>
        <dbReference type="ARBA" id="ARBA00022664"/>
    </source>
</evidence>
<evidence type="ECO:0000256" key="8">
    <source>
        <dbReference type="ARBA" id="ARBA00023125"/>
    </source>
</evidence>
<dbReference type="FunFam" id="2.60.200.20:FF:000012">
    <property type="entry name" value="Nuclear inhibitor of protein phosphatase 1"/>
    <property type="match status" value="1"/>
</dbReference>
<feature type="compositionally biased region" description="Basic and acidic residues" evidence="14">
    <location>
        <begin position="311"/>
        <end position="332"/>
    </location>
</feature>
<evidence type="ECO:0000256" key="2">
    <source>
        <dbReference type="ARBA" id="ARBA00022491"/>
    </source>
</evidence>
<name>A0A1J1HUT8_9DIPT</name>
<evidence type="ECO:0000256" key="9">
    <source>
        <dbReference type="ARBA" id="ARBA00023163"/>
    </source>
</evidence>
<keyword evidence="3" id="KW-0597">Phosphoprotein</keyword>
<dbReference type="GO" id="GO:0006397">
    <property type="term" value="P:mRNA processing"/>
    <property type="evidence" value="ECO:0007669"/>
    <property type="project" value="UniProtKB-KW"/>
</dbReference>
<evidence type="ECO:0000256" key="12">
    <source>
        <dbReference type="ARBA" id="ARBA00068386"/>
    </source>
</evidence>
<sequence>MASAYEVPSWAGKPPPGLHLDIFKDDKFVQKIMIDEKKCYLFGRNPELNDFRIDHSSCSRVHAALVYHKHLNLTYLVDLGSTHGTFIGSIRLEGHKPTVVQIGSVFHFGASTRNYTLRERPKTTQNIVEDIPMSDQISGLPENQDDVDNLTEYNTAHNRKISTLGITESFVAKKGSKRKRVHFNEDEIVINPEDIDDSIGKFRNLIQSTVVPLNNKRMKLDGSASFSFPVAPHIEHKQILHHPIISAPNLYSGLPSTSNESIGEHDSEESFNMYASTLLPMPNPAPEIEVSNKPIVSQVQFKSLQHADHEPMDFDLNEPKTTKKKYAKEAWPKKAPKTHLGDI</sequence>
<dbReference type="SMART" id="SM00240">
    <property type="entry name" value="FHA"/>
    <property type="match status" value="1"/>
</dbReference>
<evidence type="ECO:0000256" key="11">
    <source>
        <dbReference type="ARBA" id="ARBA00023242"/>
    </source>
</evidence>
<dbReference type="GO" id="GO:0005681">
    <property type="term" value="C:spliceosomal complex"/>
    <property type="evidence" value="ECO:0007669"/>
    <property type="project" value="UniProtKB-KW"/>
</dbReference>
<dbReference type="GO" id="GO:0016607">
    <property type="term" value="C:nuclear speck"/>
    <property type="evidence" value="ECO:0007669"/>
    <property type="project" value="UniProtKB-SubCell"/>
</dbReference>
<keyword evidence="4" id="KW-0507">mRNA processing</keyword>
<evidence type="ECO:0000313" key="16">
    <source>
        <dbReference type="EMBL" id="CRK91840.1"/>
    </source>
</evidence>
<dbReference type="PANTHER" id="PTHR23308">
    <property type="entry name" value="NUCLEAR INHIBITOR OF PROTEIN PHOSPHATASE-1"/>
    <property type="match status" value="1"/>
</dbReference>
<evidence type="ECO:0000256" key="6">
    <source>
        <dbReference type="ARBA" id="ARBA00022884"/>
    </source>
</evidence>
<dbReference type="EMBL" id="CVRI01000021">
    <property type="protein sequence ID" value="CRK91840.1"/>
    <property type="molecule type" value="Genomic_DNA"/>
</dbReference>
<evidence type="ECO:0000259" key="15">
    <source>
        <dbReference type="PROSITE" id="PS50006"/>
    </source>
</evidence>
<dbReference type="GO" id="GO:0003677">
    <property type="term" value="F:DNA binding"/>
    <property type="evidence" value="ECO:0007669"/>
    <property type="project" value="UniProtKB-KW"/>
</dbReference>
<keyword evidence="6" id="KW-0694">RNA-binding</keyword>
<dbReference type="InterPro" id="IPR050923">
    <property type="entry name" value="Cell_Proc_Reg/RNA_Proc"/>
</dbReference>
<keyword evidence="17" id="KW-1185">Reference proteome</keyword>
<evidence type="ECO:0000256" key="5">
    <source>
        <dbReference type="ARBA" id="ARBA00022728"/>
    </source>
</evidence>
<dbReference type="InterPro" id="IPR000253">
    <property type="entry name" value="FHA_dom"/>
</dbReference>
<evidence type="ECO:0000256" key="10">
    <source>
        <dbReference type="ARBA" id="ARBA00023187"/>
    </source>
</evidence>
<dbReference type="SUPFAM" id="SSF49879">
    <property type="entry name" value="SMAD/FHA domain"/>
    <property type="match status" value="1"/>
</dbReference>
<dbReference type="GO" id="GO:0003723">
    <property type="term" value="F:RNA binding"/>
    <property type="evidence" value="ECO:0007669"/>
    <property type="project" value="UniProtKB-KW"/>
</dbReference>
<dbReference type="InterPro" id="IPR008984">
    <property type="entry name" value="SMAD_FHA_dom_sf"/>
</dbReference>
<comment type="subcellular location">
    <subcellularLocation>
        <location evidence="1">Nucleus speckle</location>
    </subcellularLocation>
</comment>
<dbReference type="AlphaFoldDB" id="A0A1J1HUT8"/>
<dbReference type="STRING" id="568069.A0A1J1HUT8"/>
<keyword evidence="5" id="KW-0747">Spliceosome</keyword>
<dbReference type="PROSITE" id="PS50006">
    <property type="entry name" value="FHA_DOMAIN"/>
    <property type="match status" value="1"/>
</dbReference>
<dbReference type="GO" id="GO:0008380">
    <property type="term" value="P:RNA splicing"/>
    <property type="evidence" value="ECO:0007669"/>
    <property type="project" value="UniProtKB-KW"/>
</dbReference>
<proteinExistence type="predicted"/>
<reference evidence="16 17" key="1">
    <citation type="submission" date="2015-04" db="EMBL/GenBank/DDBJ databases">
        <authorList>
            <person name="Syromyatnikov M.Y."/>
            <person name="Popov V.N."/>
        </authorList>
    </citation>
    <scope>NUCLEOTIDE SEQUENCE [LARGE SCALE GENOMIC DNA]</scope>
</reference>
<feature type="region of interest" description="Disordered" evidence="14">
    <location>
        <begin position="311"/>
        <end position="343"/>
    </location>
</feature>
<gene>
    <name evidence="16" type="ORF">CLUMA_CG005462</name>
</gene>
<evidence type="ECO:0000256" key="1">
    <source>
        <dbReference type="ARBA" id="ARBA00004324"/>
    </source>
</evidence>